<evidence type="ECO:0000313" key="12">
    <source>
        <dbReference type="Proteomes" id="UP000000271"/>
    </source>
</evidence>
<protein>
    <submittedName>
        <fullName evidence="11">Transposase, IS605 OrfB family</fullName>
    </submittedName>
</protein>
<dbReference type="Pfam" id="PF12323">
    <property type="entry name" value="HTH_OrfB_IS605"/>
    <property type="match status" value="1"/>
</dbReference>
<evidence type="ECO:0000256" key="4">
    <source>
        <dbReference type="ARBA" id="ARBA00022833"/>
    </source>
</evidence>
<dbReference type="KEGG" id="bse:Bsel_0817"/>
<dbReference type="EMBL" id="CP001791">
    <property type="protein sequence ID" value="ADH98346.1"/>
    <property type="molecule type" value="Genomic_DNA"/>
</dbReference>
<evidence type="ECO:0000256" key="1">
    <source>
        <dbReference type="ARBA" id="ARBA00008761"/>
    </source>
</evidence>
<evidence type="ECO:0000256" key="2">
    <source>
        <dbReference type="ARBA" id="ARBA00022578"/>
    </source>
</evidence>
<dbReference type="eggNOG" id="COG0675">
    <property type="taxonomic scope" value="Bacteria"/>
</dbReference>
<evidence type="ECO:0000256" key="6">
    <source>
        <dbReference type="ARBA" id="ARBA00023172"/>
    </source>
</evidence>
<keyword evidence="6" id="KW-0233">DNA recombination</keyword>
<dbReference type="AlphaFoldDB" id="D6XZH2"/>
<dbReference type="HOGENOM" id="CLU_032903_0_0_9"/>
<dbReference type="InterPro" id="IPR010095">
    <property type="entry name" value="Cas12f1-like_TNB"/>
</dbReference>
<feature type="domain" description="Cas12f1-like TNB" evidence="9">
    <location>
        <begin position="296"/>
        <end position="347"/>
    </location>
</feature>
<dbReference type="Proteomes" id="UP000000271">
    <property type="component" value="Chromosome"/>
</dbReference>
<keyword evidence="5" id="KW-0238">DNA-binding</keyword>
<dbReference type="InterPro" id="IPR021027">
    <property type="entry name" value="Transposase_put_HTH"/>
</dbReference>
<dbReference type="GO" id="GO:0046872">
    <property type="term" value="F:metal ion binding"/>
    <property type="evidence" value="ECO:0007669"/>
    <property type="project" value="UniProtKB-KW"/>
</dbReference>
<organism evidence="11 12">
    <name type="scientific">Bacillus selenitireducens (strain ATCC 700615 / DSM 15326 / MLS10)</name>
    <dbReference type="NCBI Taxonomy" id="439292"/>
    <lineage>
        <taxon>Bacteria</taxon>
        <taxon>Bacillati</taxon>
        <taxon>Bacillota</taxon>
        <taxon>Bacilli</taxon>
        <taxon>Bacillales</taxon>
        <taxon>Bacillaceae</taxon>
        <taxon>Salisediminibacterium</taxon>
    </lineage>
</organism>
<dbReference type="NCBIfam" id="NF038281">
    <property type="entry name" value="IS200_TnpB"/>
    <property type="match status" value="1"/>
</dbReference>
<feature type="domain" description="Probable transposase IS891/IS1136/IS1341" evidence="8">
    <location>
        <begin position="166"/>
        <end position="284"/>
    </location>
</feature>
<comment type="similarity">
    <text evidence="1">In the C-terminal section; belongs to the transposase 35 family.</text>
</comment>
<reference evidence="11" key="1">
    <citation type="submission" date="2009-10" db="EMBL/GenBank/DDBJ databases">
        <title>Complete sequence of Bacillus selenitireducens MLS10.</title>
        <authorList>
            <consortium name="US DOE Joint Genome Institute"/>
            <person name="Lucas S."/>
            <person name="Copeland A."/>
            <person name="Lapidus A."/>
            <person name="Glavina del Rio T."/>
            <person name="Dalin E."/>
            <person name="Tice H."/>
            <person name="Bruce D."/>
            <person name="Goodwin L."/>
            <person name="Pitluck S."/>
            <person name="Sims D."/>
            <person name="Brettin T."/>
            <person name="Detter J.C."/>
            <person name="Han C."/>
            <person name="Larimer F."/>
            <person name="Land M."/>
            <person name="Hauser L."/>
            <person name="Kyrpides N."/>
            <person name="Ovchinnikova G."/>
            <person name="Stolz J."/>
        </authorList>
    </citation>
    <scope>NUCLEOTIDE SEQUENCE [LARGE SCALE GENOMIC DNA]</scope>
    <source>
        <strain evidence="11">MLS10</strain>
    </source>
</reference>
<evidence type="ECO:0000259" key="10">
    <source>
        <dbReference type="Pfam" id="PF12323"/>
    </source>
</evidence>
<evidence type="ECO:0000256" key="7">
    <source>
        <dbReference type="SAM" id="MobiDB-lite"/>
    </source>
</evidence>
<keyword evidence="2" id="KW-0815">Transposition</keyword>
<dbReference type="GO" id="GO:0006310">
    <property type="term" value="P:DNA recombination"/>
    <property type="evidence" value="ECO:0007669"/>
    <property type="project" value="UniProtKB-KW"/>
</dbReference>
<dbReference type="InterPro" id="IPR001959">
    <property type="entry name" value="Transposase"/>
</dbReference>
<sequence length="387" mass="45073">MTNHKAYRFRIYPNREQRILIAKTIGSTRFVYNHFLAKWNDRYKETGKGMSYNACSAELPQLKRDYEWLKEVDSTALQQGLKHLADGFNRFFKKHNKYPRFKSKKNDVQSFKTVGKMRIEGNRLFLPKLGYVKFAKSRHVEGRILSATIRRTPMGKHFISVLAETEIKPFDQTGSAVGIDLGIDHFAILSDGQKIDNERFTRKMEQKLKREQRKPSRRYEQVKKDGKPLHEAKNYQKQKVKVTKIHEKIANQRTDFLQKPSTTIIKNHDVVCIEDVNAKGMLKNKKLSKAISDVSWSAFKDMLMYKAEWHDRTIIKIDRLFPSSQLCSSCGHHDGKKDLSVRSWTCPLVVRTMIVTSTPVETSYKKGYVSFHKRKQKPSVRRGSLGQ</sequence>
<accession>D6XZH2</accession>
<gene>
    <name evidence="11" type="ordered locus">Bsel_0817</name>
</gene>
<keyword evidence="12" id="KW-1185">Reference proteome</keyword>
<feature type="domain" description="Transposase putative helix-turn-helix" evidence="10">
    <location>
        <begin position="1"/>
        <end position="48"/>
    </location>
</feature>
<evidence type="ECO:0000259" key="8">
    <source>
        <dbReference type="Pfam" id="PF01385"/>
    </source>
</evidence>
<dbReference type="InterPro" id="IPR053522">
    <property type="entry name" value="RNA-guided_endonuclease_TnpB"/>
</dbReference>
<dbReference type="GO" id="GO:0003677">
    <property type="term" value="F:DNA binding"/>
    <property type="evidence" value="ECO:0007669"/>
    <property type="project" value="UniProtKB-KW"/>
</dbReference>
<dbReference type="Pfam" id="PF07282">
    <property type="entry name" value="Cas12f1-like_TNB"/>
    <property type="match status" value="1"/>
</dbReference>
<dbReference type="Pfam" id="PF01385">
    <property type="entry name" value="OrfB_IS605"/>
    <property type="match status" value="1"/>
</dbReference>
<dbReference type="GO" id="GO:0032196">
    <property type="term" value="P:transposition"/>
    <property type="evidence" value="ECO:0007669"/>
    <property type="project" value="UniProtKB-KW"/>
</dbReference>
<keyword evidence="3" id="KW-0479">Metal-binding</keyword>
<feature type="region of interest" description="Disordered" evidence="7">
    <location>
        <begin position="205"/>
        <end position="231"/>
    </location>
</feature>
<keyword evidence="4" id="KW-0862">Zinc</keyword>
<dbReference type="STRING" id="439292.Bsel_0817"/>
<evidence type="ECO:0000256" key="3">
    <source>
        <dbReference type="ARBA" id="ARBA00022723"/>
    </source>
</evidence>
<proteinExistence type="inferred from homology"/>
<evidence type="ECO:0000313" key="11">
    <source>
        <dbReference type="EMBL" id="ADH98346.1"/>
    </source>
</evidence>
<dbReference type="NCBIfam" id="TIGR01766">
    <property type="entry name" value="IS200/IS605 family accessory protein TnpB-like domain"/>
    <property type="match status" value="1"/>
</dbReference>
<name>D6XZH2_BACIE</name>
<evidence type="ECO:0000259" key="9">
    <source>
        <dbReference type="Pfam" id="PF07282"/>
    </source>
</evidence>
<evidence type="ECO:0000256" key="5">
    <source>
        <dbReference type="ARBA" id="ARBA00023125"/>
    </source>
</evidence>
<dbReference type="NCBIfam" id="NF040570">
    <property type="entry name" value="guided_TnpB"/>
    <property type="match status" value="1"/>
</dbReference>